<dbReference type="PANTHER" id="PTHR48025">
    <property type="entry name" value="OS02G0815200 PROTEIN"/>
    <property type="match status" value="1"/>
</dbReference>
<dbReference type="STRING" id="6832.A0A553NAZ8"/>
<evidence type="ECO:0000256" key="4">
    <source>
        <dbReference type="ARBA" id="ARBA00022884"/>
    </source>
</evidence>
<protein>
    <recommendedName>
        <fullName evidence="12">RRM domain-containing protein</fullName>
    </recommendedName>
</protein>
<keyword evidence="2 6" id="KW-0863">Zinc-finger</keyword>
<gene>
    <name evidence="10" type="ORF">TCAL_10988</name>
</gene>
<dbReference type="GO" id="GO:0008270">
    <property type="term" value="F:zinc ion binding"/>
    <property type="evidence" value="ECO:0007669"/>
    <property type="project" value="UniProtKB-KW"/>
</dbReference>
<evidence type="ECO:0000256" key="7">
    <source>
        <dbReference type="SAM" id="MobiDB-lite"/>
    </source>
</evidence>
<dbReference type="SMART" id="SM00360">
    <property type="entry name" value="RRM"/>
    <property type="match status" value="1"/>
</dbReference>
<dbReference type="PANTHER" id="PTHR48025:SF1">
    <property type="entry name" value="RRM DOMAIN-CONTAINING PROTEIN"/>
    <property type="match status" value="1"/>
</dbReference>
<keyword evidence="3" id="KW-0862">Zinc</keyword>
<dbReference type="EMBL" id="VCGU01000458">
    <property type="protein sequence ID" value="TRY62598.1"/>
    <property type="molecule type" value="Genomic_DNA"/>
</dbReference>
<dbReference type="GO" id="GO:0003729">
    <property type="term" value="F:mRNA binding"/>
    <property type="evidence" value="ECO:0007669"/>
    <property type="project" value="TreeGrafter"/>
</dbReference>
<dbReference type="Gene3D" id="3.30.70.330">
    <property type="match status" value="1"/>
</dbReference>
<evidence type="ECO:0000256" key="6">
    <source>
        <dbReference type="PROSITE-ProRule" id="PRU00322"/>
    </source>
</evidence>
<feature type="region of interest" description="Disordered" evidence="7">
    <location>
        <begin position="470"/>
        <end position="530"/>
    </location>
</feature>
<dbReference type="PROSITE" id="PS50199">
    <property type="entry name" value="ZF_RANBP2_2"/>
    <property type="match status" value="1"/>
</dbReference>
<evidence type="ECO:0000256" key="3">
    <source>
        <dbReference type="ARBA" id="ARBA00022833"/>
    </source>
</evidence>
<dbReference type="PROSITE" id="PS50102">
    <property type="entry name" value="RRM"/>
    <property type="match status" value="1"/>
</dbReference>
<organism evidence="10 11">
    <name type="scientific">Tigriopus californicus</name>
    <name type="common">Marine copepod</name>
    <dbReference type="NCBI Taxonomy" id="6832"/>
    <lineage>
        <taxon>Eukaryota</taxon>
        <taxon>Metazoa</taxon>
        <taxon>Ecdysozoa</taxon>
        <taxon>Arthropoda</taxon>
        <taxon>Crustacea</taxon>
        <taxon>Multicrustacea</taxon>
        <taxon>Hexanauplia</taxon>
        <taxon>Copepoda</taxon>
        <taxon>Harpacticoida</taxon>
        <taxon>Harpacticidae</taxon>
        <taxon>Tigriopus</taxon>
    </lineage>
</organism>
<evidence type="ECO:0008006" key="12">
    <source>
        <dbReference type="Google" id="ProtNLM"/>
    </source>
</evidence>
<keyword evidence="11" id="KW-1185">Reference proteome</keyword>
<feature type="compositionally biased region" description="Basic and acidic residues" evidence="7">
    <location>
        <begin position="488"/>
        <end position="512"/>
    </location>
</feature>
<keyword evidence="1" id="KW-0479">Metal-binding</keyword>
<dbReference type="SUPFAM" id="SSF54928">
    <property type="entry name" value="RNA-binding domain, RBD"/>
    <property type="match status" value="1"/>
</dbReference>
<evidence type="ECO:0000256" key="1">
    <source>
        <dbReference type="ARBA" id="ARBA00022723"/>
    </source>
</evidence>
<dbReference type="Pfam" id="PF00076">
    <property type="entry name" value="RRM_1"/>
    <property type="match status" value="1"/>
</dbReference>
<reference evidence="10 11" key="1">
    <citation type="journal article" date="2018" name="Nat. Ecol. Evol.">
        <title>Genomic signatures of mitonuclear coevolution across populations of Tigriopus californicus.</title>
        <authorList>
            <person name="Barreto F.S."/>
            <person name="Watson E.T."/>
            <person name="Lima T.G."/>
            <person name="Willett C.S."/>
            <person name="Edmands S."/>
            <person name="Li W."/>
            <person name="Burton R.S."/>
        </authorList>
    </citation>
    <scope>NUCLEOTIDE SEQUENCE [LARGE SCALE GENOMIC DNA]</scope>
    <source>
        <strain evidence="10 11">San Diego</strain>
    </source>
</reference>
<dbReference type="InterPro" id="IPR012677">
    <property type="entry name" value="Nucleotide-bd_a/b_plait_sf"/>
</dbReference>
<feature type="region of interest" description="Disordered" evidence="7">
    <location>
        <begin position="121"/>
        <end position="187"/>
    </location>
</feature>
<comment type="caution">
    <text evidence="10">The sequence shown here is derived from an EMBL/GenBank/DDBJ whole genome shotgun (WGS) entry which is preliminary data.</text>
</comment>
<name>A0A553NAZ8_TIGCA</name>
<evidence type="ECO:0000259" key="9">
    <source>
        <dbReference type="PROSITE" id="PS50199"/>
    </source>
</evidence>
<dbReference type="Proteomes" id="UP000318571">
    <property type="component" value="Chromosome 10"/>
</dbReference>
<dbReference type="InterPro" id="IPR001876">
    <property type="entry name" value="Znf_RanBP2"/>
</dbReference>
<evidence type="ECO:0000256" key="5">
    <source>
        <dbReference type="PROSITE-ProRule" id="PRU00176"/>
    </source>
</evidence>
<dbReference type="CDD" id="cd00590">
    <property type="entry name" value="RRM_SF"/>
    <property type="match status" value="1"/>
</dbReference>
<evidence type="ECO:0000259" key="8">
    <source>
        <dbReference type="PROSITE" id="PS50102"/>
    </source>
</evidence>
<feature type="domain" description="RRM" evidence="8">
    <location>
        <begin position="6"/>
        <end position="85"/>
    </location>
</feature>
<evidence type="ECO:0000256" key="2">
    <source>
        <dbReference type="ARBA" id="ARBA00022771"/>
    </source>
</evidence>
<dbReference type="OrthoDB" id="1879688at2759"/>
<accession>A0A553NAZ8</accession>
<dbReference type="GO" id="GO:0005634">
    <property type="term" value="C:nucleus"/>
    <property type="evidence" value="ECO:0007669"/>
    <property type="project" value="TreeGrafter"/>
</dbReference>
<evidence type="ECO:0000313" key="11">
    <source>
        <dbReference type="Proteomes" id="UP000318571"/>
    </source>
</evidence>
<evidence type="ECO:0000313" key="10">
    <source>
        <dbReference type="EMBL" id="TRY62598.1"/>
    </source>
</evidence>
<dbReference type="InterPro" id="IPR035979">
    <property type="entry name" value="RBD_domain_sf"/>
</dbReference>
<dbReference type="InterPro" id="IPR000504">
    <property type="entry name" value="RRM_dom"/>
</dbReference>
<dbReference type="AlphaFoldDB" id="A0A553NAZ8"/>
<dbReference type="InterPro" id="IPR050502">
    <property type="entry name" value="Euk_RNA-bind_prot"/>
</dbReference>
<feature type="compositionally biased region" description="Acidic residues" evidence="7">
    <location>
        <begin position="513"/>
        <end position="530"/>
    </location>
</feature>
<keyword evidence="4 5" id="KW-0694">RNA-binding</keyword>
<dbReference type="PROSITE" id="PS01358">
    <property type="entry name" value="ZF_RANBP2_1"/>
    <property type="match status" value="1"/>
</dbReference>
<feature type="domain" description="RanBP2-type" evidence="9">
    <location>
        <begin position="87"/>
        <end position="119"/>
    </location>
</feature>
<proteinExistence type="predicted"/>
<sequence length="530" mass="59598">MEGQHRDLYIPRLPDHTQEADLRSLFQPFGPIHGLSILTNKRNPSEPIRYGFIRLASVDQSEAALAHLNGYMFHGVRLRLKWSQTQAPGRGWRCPDPHCGTFNPLSGMRCTGCQSERKFDTDYAPGALKPPPDSMAENPGLNPELPGPPRGRGQRAQARQALIWGDSPRPGVVENPGLDGSRTMSDHHQVRRGLAEECRTLRELNLDANLGAIFVLRCELSDLAESSNAETATNELEPYGEFLKKALDVVRESYFKKFAVLDTSKKFYQTCLSLPNSDDVAAMQNDLKKGAIDTLAKVIGDYLHAFPSFDILEIFPQLEAHIDELKTRCQVSRVHPRPMDMTRHPVEMPAWLGSNPDSPQSDGAARSKRSLSEFTHALEQVMTSLKDGSPPLDDPQLCVKAKELREALIAEKAVLAKPAGNRVEDNLRTMLEHFVWLRERVLTLWEQYSSTFLLAQELENNHNQVVIHKSKHPPPNSLELKEETDELGTLHEEVSPFEQESKTTTEVNRPESDDNLSDIEDEDDDNDKKP</sequence>